<dbReference type="GO" id="GO:0005576">
    <property type="term" value="C:extracellular region"/>
    <property type="evidence" value="ECO:0007669"/>
    <property type="project" value="InterPro"/>
</dbReference>
<reference evidence="7" key="4">
    <citation type="submission" date="2019-03" db="UniProtKB">
        <authorList>
            <consortium name="EnsemblPlants"/>
        </authorList>
    </citation>
    <scope>IDENTIFICATION</scope>
</reference>
<dbReference type="SUPFAM" id="SSF57247">
    <property type="entry name" value="Bowman-Birk inhibitor, BBI"/>
    <property type="match status" value="1"/>
</dbReference>
<dbReference type="GO" id="GO:0004867">
    <property type="term" value="F:serine-type endopeptidase inhibitor activity"/>
    <property type="evidence" value="ECO:0007669"/>
    <property type="project" value="UniProtKB-KW"/>
</dbReference>
<keyword evidence="8" id="KW-1185">Reference proteome</keyword>
<evidence type="ECO:0000256" key="5">
    <source>
        <dbReference type="RuleBase" id="RU003856"/>
    </source>
</evidence>
<evidence type="ECO:0000259" key="6">
    <source>
        <dbReference type="SMART" id="SM00269"/>
    </source>
</evidence>
<keyword evidence="2 5" id="KW-0646">Protease inhibitor</keyword>
<evidence type="ECO:0000256" key="4">
    <source>
        <dbReference type="ARBA" id="ARBA00023157"/>
    </source>
</evidence>
<dbReference type="EnsemblPlants" id="AET1Gv20049900.3">
    <property type="protein sequence ID" value="AET1Gv20049900.3"/>
    <property type="gene ID" value="AET1Gv20049900"/>
</dbReference>
<dbReference type="PANTHER" id="PTHR33479">
    <property type="entry name" value="BOWMAN-BIRK TYPE BRAN TRYPSIN INHIBITOR"/>
    <property type="match status" value="1"/>
</dbReference>
<dbReference type="Proteomes" id="UP000015105">
    <property type="component" value="Chromosome 1D"/>
</dbReference>
<dbReference type="AlphaFoldDB" id="A0A452XL52"/>
<keyword evidence="4" id="KW-1015">Disulfide bond</keyword>
<dbReference type="Gene3D" id="2.10.69.10">
    <property type="entry name" value="Cysteine Protease (Bromelain) Inhibitor, subunit H"/>
    <property type="match status" value="1"/>
</dbReference>
<dbReference type="InterPro" id="IPR000877">
    <property type="entry name" value="Prot_inh_BBI"/>
</dbReference>
<reference evidence="7" key="5">
    <citation type="journal article" date="2021" name="G3 (Bethesda)">
        <title>Aegilops tauschii genome assembly Aet v5.0 features greater sequence contiguity and improved annotation.</title>
        <authorList>
            <person name="Wang L."/>
            <person name="Zhu T."/>
            <person name="Rodriguez J.C."/>
            <person name="Deal K.R."/>
            <person name="Dubcovsky J."/>
            <person name="McGuire P.E."/>
            <person name="Lux T."/>
            <person name="Spannagl M."/>
            <person name="Mayer K.F.X."/>
            <person name="Baldrich P."/>
            <person name="Meyers B.C."/>
            <person name="Huo N."/>
            <person name="Gu Y.Q."/>
            <person name="Zhou H."/>
            <person name="Devos K.M."/>
            <person name="Bennetzen J.L."/>
            <person name="Unver T."/>
            <person name="Budak H."/>
            <person name="Gulick P.J."/>
            <person name="Galiba G."/>
            <person name="Kalapos B."/>
            <person name="Nelson D.R."/>
            <person name="Li P."/>
            <person name="You F.M."/>
            <person name="Luo M.C."/>
            <person name="Dvorak J."/>
        </authorList>
    </citation>
    <scope>NUCLEOTIDE SEQUENCE [LARGE SCALE GENOMIC DNA]</scope>
    <source>
        <strain evidence="7">cv. AL8/78</strain>
    </source>
</reference>
<reference evidence="7" key="3">
    <citation type="journal article" date="2017" name="Nature">
        <title>Genome sequence of the progenitor of the wheat D genome Aegilops tauschii.</title>
        <authorList>
            <person name="Luo M.C."/>
            <person name="Gu Y.Q."/>
            <person name="Puiu D."/>
            <person name="Wang H."/>
            <person name="Twardziok S.O."/>
            <person name="Deal K.R."/>
            <person name="Huo N."/>
            <person name="Zhu T."/>
            <person name="Wang L."/>
            <person name="Wang Y."/>
            <person name="McGuire P.E."/>
            <person name="Liu S."/>
            <person name="Long H."/>
            <person name="Ramasamy R.K."/>
            <person name="Rodriguez J.C."/>
            <person name="Van S.L."/>
            <person name="Yuan L."/>
            <person name="Wang Z."/>
            <person name="Xia Z."/>
            <person name="Xiao L."/>
            <person name="Anderson O.D."/>
            <person name="Ouyang S."/>
            <person name="Liang Y."/>
            <person name="Zimin A.V."/>
            <person name="Pertea G."/>
            <person name="Qi P."/>
            <person name="Bennetzen J.L."/>
            <person name="Dai X."/>
            <person name="Dawson M.W."/>
            <person name="Muller H.G."/>
            <person name="Kugler K."/>
            <person name="Rivarola-Duarte L."/>
            <person name="Spannagl M."/>
            <person name="Mayer K.F.X."/>
            <person name="Lu F.H."/>
            <person name="Bevan M.W."/>
            <person name="Leroy P."/>
            <person name="Li P."/>
            <person name="You F.M."/>
            <person name="Sun Q."/>
            <person name="Liu Z."/>
            <person name="Lyons E."/>
            <person name="Wicker T."/>
            <person name="Salzberg S.L."/>
            <person name="Devos K.M."/>
            <person name="Dvorak J."/>
        </authorList>
    </citation>
    <scope>NUCLEOTIDE SEQUENCE [LARGE SCALE GENOMIC DNA]</scope>
    <source>
        <strain evidence="7">cv. AL8/78</strain>
    </source>
</reference>
<dbReference type="RefSeq" id="XP_020153841.2">
    <property type="nucleotide sequence ID" value="XM_020298252.4"/>
</dbReference>
<reference evidence="8" key="1">
    <citation type="journal article" date="2014" name="Science">
        <title>Ancient hybridizations among the ancestral genomes of bread wheat.</title>
        <authorList>
            <consortium name="International Wheat Genome Sequencing Consortium,"/>
            <person name="Marcussen T."/>
            <person name="Sandve S.R."/>
            <person name="Heier L."/>
            <person name="Spannagl M."/>
            <person name="Pfeifer M."/>
            <person name="Jakobsen K.S."/>
            <person name="Wulff B.B."/>
            <person name="Steuernagel B."/>
            <person name="Mayer K.F."/>
            <person name="Olsen O.A."/>
        </authorList>
    </citation>
    <scope>NUCLEOTIDE SEQUENCE [LARGE SCALE GENOMIC DNA]</scope>
    <source>
        <strain evidence="8">cv. AL8/78</strain>
    </source>
</reference>
<dbReference type="SMART" id="SM00269">
    <property type="entry name" value="BowB"/>
    <property type="match status" value="1"/>
</dbReference>
<reference evidence="8" key="2">
    <citation type="journal article" date="2017" name="Nat. Plants">
        <title>The Aegilops tauschii genome reveals multiple impacts of transposons.</title>
        <authorList>
            <person name="Zhao G."/>
            <person name="Zou C."/>
            <person name="Li K."/>
            <person name="Wang K."/>
            <person name="Li T."/>
            <person name="Gao L."/>
            <person name="Zhang X."/>
            <person name="Wang H."/>
            <person name="Yang Z."/>
            <person name="Liu X."/>
            <person name="Jiang W."/>
            <person name="Mao L."/>
            <person name="Kong X."/>
            <person name="Jiao Y."/>
            <person name="Jia J."/>
        </authorList>
    </citation>
    <scope>NUCLEOTIDE SEQUENCE [LARGE SCALE GENOMIC DNA]</scope>
    <source>
        <strain evidence="8">cv. AL8/78</strain>
    </source>
</reference>
<proteinExistence type="inferred from homology"/>
<evidence type="ECO:0000313" key="8">
    <source>
        <dbReference type="Proteomes" id="UP000015105"/>
    </source>
</evidence>
<comment type="similarity">
    <text evidence="1 5">Belongs to the Bowman-Birk serine protease inhibitor family.</text>
</comment>
<evidence type="ECO:0000256" key="2">
    <source>
        <dbReference type="ARBA" id="ARBA00022690"/>
    </source>
</evidence>
<organism evidence="7 8">
    <name type="scientific">Aegilops tauschii subsp. strangulata</name>
    <name type="common">Goatgrass</name>
    <dbReference type="NCBI Taxonomy" id="200361"/>
    <lineage>
        <taxon>Eukaryota</taxon>
        <taxon>Viridiplantae</taxon>
        <taxon>Streptophyta</taxon>
        <taxon>Embryophyta</taxon>
        <taxon>Tracheophyta</taxon>
        <taxon>Spermatophyta</taxon>
        <taxon>Magnoliopsida</taxon>
        <taxon>Liliopsida</taxon>
        <taxon>Poales</taxon>
        <taxon>Poaceae</taxon>
        <taxon>BOP clade</taxon>
        <taxon>Pooideae</taxon>
        <taxon>Triticodae</taxon>
        <taxon>Triticeae</taxon>
        <taxon>Triticinae</taxon>
        <taxon>Aegilops</taxon>
    </lineage>
</organism>
<dbReference type="InterPro" id="IPR035995">
    <property type="entry name" value="Bowman-Birk_prot_inh"/>
</dbReference>
<keyword evidence="3 5" id="KW-0722">Serine protease inhibitor</keyword>
<evidence type="ECO:0000313" key="7">
    <source>
        <dbReference type="EnsemblPlants" id="AET1Gv20049900.3"/>
    </source>
</evidence>
<dbReference type="Gramene" id="AET1Gv20049900.3">
    <property type="protein sequence ID" value="AET1Gv20049900.3"/>
    <property type="gene ID" value="AET1Gv20049900"/>
</dbReference>
<dbReference type="PANTHER" id="PTHR33479:SF4">
    <property type="entry name" value="BOWMAN-BIRK TYPE TRYPSIN INHIBITOR"/>
    <property type="match status" value="1"/>
</dbReference>
<dbReference type="GeneID" id="109739166"/>
<dbReference type="CDD" id="cd00023">
    <property type="entry name" value="BBI"/>
    <property type="match status" value="1"/>
</dbReference>
<protein>
    <recommendedName>
        <fullName evidence="6">Bowman-Birk serine protease inhibitors family domain-containing protein</fullName>
    </recommendedName>
</protein>
<dbReference type="Pfam" id="PF00228">
    <property type="entry name" value="Bowman-Birk_leg"/>
    <property type="match status" value="1"/>
</dbReference>
<evidence type="ECO:0000256" key="3">
    <source>
        <dbReference type="ARBA" id="ARBA00022900"/>
    </source>
</evidence>
<evidence type="ECO:0000256" key="1">
    <source>
        <dbReference type="ARBA" id="ARBA00008506"/>
    </source>
</evidence>
<sequence>MVTVALVYLSRDATPIRRRASRPPLGTTSSVYRAKQRTSPILASMRPQALLAALVVVAVLAAALPLAHSQDAGATPSAWPCCDKCGSCTRSIPPLCTCMDMSPTGCNKACKTCAKPNSTLAGGDGFRCADRIANFCKRRCTPVA</sequence>
<name>A0A452XL52_AEGTS</name>
<feature type="domain" description="Bowman-Birk serine protease inhibitors family" evidence="6">
    <location>
        <begin position="81"/>
        <end position="140"/>
    </location>
</feature>
<accession>A0A452XL52</accession>